<dbReference type="OrthoDB" id="9043248at2"/>
<evidence type="ECO:0000256" key="2">
    <source>
        <dbReference type="SAM" id="MobiDB-lite"/>
    </source>
</evidence>
<dbReference type="InterPro" id="IPR006047">
    <property type="entry name" value="GH13_cat_dom"/>
</dbReference>
<feature type="domain" description="Glycosyl hydrolase family 13 catalytic" evidence="3">
    <location>
        <begin position="31"/>
        <end position="440"/>
    </location>
</feature>
<dbReference type="SUPFAM" id="SSF51445">
    <property type="entry name" value="(Trans)glycosidases"/>
    <property type="match status" value="1"/>
</dbReference>
<dbReference type="Pfam" id="PF00128">
    <property type="entry name" value="Alpha-amylase"/>
    <property type="match status" value="1"/>
</dbReference>
<sequence>MIDVAPRTDGPTPQARPTDERGWWRDAVVYQVYPRSFADGDGDGTGDLPGIAARVPSLAELGVDAVWLSPFYPSPQRDGGYDVSDYCAVDPMFGTLADFDAVVEAAHAHGVRVIVDLVPNHCSSDHAMFQAALAAAPGSRERGHFHFRDGRGESGELPPNDWQSHFGGPAWTRVTEADGRPGQWYLHLFDPSQPDFNWDDDGVRAYFDDVLDFWLARGVDGFRVDVAHALVKAPGLPDWGGRADGASSPGFPGEDAPMFDQPGVHAVYERWRERLESWGPDRILCAEANVAPLARAAKWVRPREMHQAFNFAYLHAPWEADRLRSVIDESLAAFGGVGAPSTWVLSNHDVTRHATRFALLDGVHVDLGHGIRAGTPLDPALGERRARAAAALMTALPGAVYVYQGEELGLPEVLDIPDDARRDPYFLRSAGAVVGRDGCRVPIPWEADAPAYGFNDSGLSWLPQPETWRRYARDVQRADATSTLSLYTHALATRKTLALGSGSLVWVRTDEPAVLAFVNGEVLVVANLSDHPVAVGAEPVLLESVPSAVHDGQLAPDAVAWFHVPSHPA</sequence>
<comment type="caution">
    <text evidence="4">The sequence shown here is derived from an EMBL/GenBank/DDBJ whole genome shotgun (WGS) entry which is preliminary data.</text>
</comment>
<feature type="region of interest" description="Disordered" evidence="2">
    <location>
        <begin position="1"/>
        <end position="20"/>
    </location>
</feature>
<dbReference type="InterPro" id="IPR045857">
    <property type="entry name" value="O16G_dom_2"/>
</dbReference>
<organism evidence="4 5">
    <name type="scientific">Mumia zhuanghuii</name>
    <dbReference type="NCBI Taxonomy" id="2585211"/>
    <lineage>
        <taxon>Bacteria</taxon>
        <taxon>Bacillati</taxon>
        <taxon>Actinomycetota</taxon>
        <taxon>Actinomycetes</taxon>
        <taxon>Propionibacteriales</taxon>
        <taxon>Nocardioidaceae</taxon>
        <taxon>Mumia</taxon>
    </lineage>
</organism>
<dbReference type="RefSeq" id="WP_149769201.1">
    <property type="nucleotide sequence ID" value="NZ_VDFQ02000002.1"/>
</dbReference>
<dbReference type="Gene3D" id="3.90.400.10">
    <property type="entry name" value="Oligo-1,6-glucosidase, Domain 2"/>
    <property type="match status" value="1"/>
</dbReference>
<evidence type="ECO:0000256" key="1">
    <source>
        <dbReference type="ARBA" id="ARBA00008061"/>
    </source>
</evidence>
<evidence type="ECO:0000313" key="5">
    <source>
        <dbReference type="Proteomes" id="UP000307768"/>
    </source>
</evidence>
<proteinExistence type="inferred from homology"/>
<dbReference type="CDD" id="cd11332">
    <property type="entry name" value="AmyAc_OligoGlu_TS"/>
    <property type="match status" value="1"/>
</dbReference>
<accession>A0A5Q6S048</accession>
<dbReference type="GO" id="GO:0004556">
    <property type="term" value="F:alpha-amylase activity"/>
    <property type="evidence" value="ECO:0007669"/>
    <property type="project" value="TreeGrafter"/>
</dbReference>
<dbReference type="InterPro" id="IPR017853">
    <property type="entry name" value="GH"/>
</dbReference>
<dbReference type="AlphaFoldDB" id="A0A5Q6S048"/>
<dbReference type="Proteomes" id="UP000307768">
    <property type="component" value="Unassembled WGS sequence"/>
</dbReference>
<dbReference type="GO" id="GO:0009313">
    <property type="term" value="P:oligosaccharide catabolic process"/>
    <property type="evidence" value="ECO:0007669"/>
    <property type="project" value="TreeGrafter"/>
</dbReference>
<evidence type="ECO:0000259" key="3">
    <source>
        <dbReference type="SMART" id="SM00642"/>
    </source>
</evidence>
<dbReference type="EMBL" id="VDFQ02000002">
    <property type="protein sequence ID" value="KAA1423682.1"/>
    <property type="molecule type" value="Genomic_DNA"/>
</dbReference>
<reference evidence="4 5" key="1">
    <citation type="submission" date="2019-09" db="EMBL/GenBank/DDBJ databases">
        <title>Mumia zhuanghuii sp. nov. isolated from the intestinal contents of plateau pika (Ochotona curzoniae) in the Qinghai-Tibet plateau of China.</title>
        <authorList>
            <person name="Tian Z."/>
        </authorList>
    </citation>
    <scope>NUCLEOTIDE SEQUENCE [LARGE SCALE GENOMIC DNA]</scope>
    <source>
        <strain evidence="5">350</strain>
    </source>
</reference>
<dbReference type="SMART" id="SM00642">
    <property type="entry name" value="Aamy"/>
    <property type="match status" value="1"/>
</dbReference>
<gene>
    <name evidence="4" type="ORF">FE697_008885</name>
</gene>
<name>A0A5Q6S048_9ACTN</name>
<evidence type="ECO:0000313" key="4">
    <source>
        <dbReference type="EMBL" id="KAA1423682.1"/>
    </source>
</evidence>
<protein>
    <submittedName>
        <fullName evidence="4">Alpha-amylase</fullName>
    </submittedName>
</protein>
<dbReference type="PANTHER" id="PTHR10357">
    <property type="entry name" value="ALPHA-AMYLASE FAMILY MEMBER"/>
    <property type="match status" value="1"/>
</dbReference>
<dbReference type="Gene3D" id="3.20.20.80">
    <property type="entry name" value="Glycosidases"/>
    <property type="match status" value="1"/>
</dbReference>
<comment type="similarity">
    <text evidence="1">Belongs to the glycosyl hydrolase 13 family.</text>
</comment>
<dbReference type="PANTHER" id="PTHR10357:SF179">
    <property type="entry name" value="NEUTRAL AND BASIC AMINO ACID TRANSPORT PROTEIN RBAT"/>
    <property type="match status" value="1"/>
</dbReference>